<dbReference type="EMBL" id="JBIBDZ010000001">
    <property type="protein sequence ID" value="MFF5917502.1"/>
    <property type="molecule type" value="Genomic_DNA"/>
</dbReference>
<dbReference type="PANTHER" id="PTHR21180">
    <property type="entry name" value="ENDONUCLEASE/EXONUCLEASE/PHOSPHATASE FAMILY DOMAIN-CONTAINING PROTEIN 1"/>
    <property type="match status" value="1"/>
</dbReference>
<dbReference type="Pfam" id="PF10531">
    <property type="entry name" value="SLBB"/>
    <property type="match status" value="1"/>
</dbReference>
<feature type="compositionally biased region" description="Low complexity" evidence="1">
    <location>
        <begin position="36"/>
        <end position="45"/>
    </location>
</feature>
<feature type="region of interest" description="Disordered" evidence="1">
    <location>
        <begin position="273"/>
        <end position="299"/>
    </location>
</feature>
<feature type="domain" description="Helix-hairpin-helix DNA-binding motif class 1" evidence="3">
    <location>
        <begin position="309"/>
        <end position="328"/>
    </location>
</feature>
<keyword evidence="2" id="KW-1133">Transmembrane helix</keyword>
<accession>A0ABW6XJ76</accession>
<feature type="domain" description="Helix-hairpin-helix DNA-binding motif class 1" evidence="3">
    <location>
        <begin position="339"/>
        <end position="358"/>
    </location>
</feature>
<dbReference type="InterPro" id="IPR051675">
    <property type="entry name" value="Endo/Exo/Phosphatase_dom_1"/>
</dbReference>
<evidence type="ECO:0000256" key="2">
    <source>
        <dbReference type="SAM" id="Phobius"/>
    </source>
</evidence>
<feature type="compositionally biased region" description="Basic and acidic residues" evidence="1">
    <location>
        <begin position="102"/>
        <end position="115"/>
    </location>
</feature>
<feature type="region of interest" description="Disordered" evidence="1">
    <location>
        <begin position="1"/>
        <end position="60"/>
    </location>
</feature>
<keyword evidence="2" id="KW-0472">Membrane</keyword>
<dbReference type="InterPro" id="IPR003583">
    <property type="entry name" value="Hlx-hairpin-Hlx_DNA-bd_motif"/>
</dbReference>
<dbReference type="Proteomes" id="UP001602370">
    <property type="component" value="Unassembled WGS sequence"/>
</dbReference>
<dbReference type="SMART" id="SM00278">
    <property type="entry name" value="HhH1"/>
    <property type="match status" value="2"/>
</dbReference>
<dbReference type="Pfam" id="PF12836">
    <property type="entry name" value="HHH_3"/>
    <property type="match status" value="1"/>
</dbReference>
<keyword evidence="2" id="KW-0812">Transmembrane</keyword>
<feature type="compositionally biased region" description="Low complexity" evidence="1">
    <location>
        <begin position="8"/>
        <end position="19"/>
    </location>
</feature>
<feature type="compositionally biased region" description="Gly residues" evidence="1">
    <location>
        <begin position="274"/>
        <end position="297"/>
    </location>
</feature>
<sequence>MTLRTRISSTTSGVLGTTGAPTSGPGRTPGSDGRSRPGARGAPPGRARRRTRVRRVGAASEAVVRRRGDELFPAASAGEAAEGAAAAEDAVADPGADAFAEAEERGSPSGVRDRGSPPGVRARFAAVLRDRTPVWVQTRIGLEPRALAALTVVLVVAAGLAGGYFWTGRPEPVRAPELVRAAPVAAAPAARATPASRTGPGVVPGPGLGGTRVIVDVGGKVYRPGVLTLPAGSRVADALRAAGGAKPDADLTGLNRARVLFDGEQVLVGLPGTPVGGSGLGPGGGSASGGGAGGGRPGVPLSLNTATVEQLDTLPGVGPVLARHIVDHRAEHGGFRSVGELREVNGIGERRFAELERLVRP</sequence>
<name>A0ABW6XJ76_9ACTN</name>
<evidence type="ECO:0000313" key="4">
    <source>
        <dbReference type="EMBL" id="MFF5917502.1"/>
    </source>
</evidence>
<evidence type="ECO:0000313" key="5">
    <source>
        <dbReference type="Proteomes" id="UP001602370"/>
    </source>
</evidence>
<proteinExistence type="predicted"/>
<dbReference type="InterPro" id="IPR019554">
    <property type="entry name" value="Soluble_ligand-bd"/>
</dbReference>
<dbReference type="PANTHER" id="PTHR21180:SF32">
    <property type="entry name" value="ENDONUCLEASE_EXONUCLEASE_PHOSPHATASE FAMILY DOMAIN-CONTAINING PROTEIN 1"/>
    <property type="match status" value="1"/>
</dbReference>
<feature type="compositionally biased region" description="Basic residues" evidence="1">
    <location>
        <begin position="46"/>
        <end position="55"/>
    </location>
</feature>
<gene>
    <name evidence="4" type="ORF">ACFY8C_04040</name>
</gene>
<comment type="caution">
    <text evidence="4">The sequence shown here is derived from an EMBL/GenBank/DDBJ whole genome shotgun (WGS) entry which is preliminary data.</text>
</comment>
<feature type="region of interest" description="Disordered" evidence="1">
    <location>
        <begin position="99"/>
        <end position="119"/>
    </location>
</feature>
<evidence type="ECO:0000259" key="3">
    <source>
        <dbReference type="SMART" id="SM00278"/>
    </source>
</evidence>
<dbReference type="Gene3D" id="1.10.150.320">
    <property type="entry name" value="Photosystem II 12 kDa extrinsic protein"/>
    <property type="match status" value="1"/>
</dbReference>
<dbReference type="Gene3D" id="3.10.560.10">
    <property type="entry name" value="Outer membrane lipoprotein wza domain like"/>
    <property type="match status" value="1"/>
</dbReference>
<dbReference type="RefSeq" id="WP_078944659.1">
    <property type="nucleotide sequence ID" value="NZ_JBIBDZ010000001.1"/>
</dbReference>
<feature type="transmembrane region" description="Helical" evidence="2">
    <location>
        <begin position="146"/>
        <end position="166"/>
    </location>
</feature>
<protein>
    <submittedName>
        <fullName evidence="4">Helix-hairpin-helix domain-containing protein</fullName>
    </submittedName>
</protein>
<organism evidence="4 5">
    <name type="scientific">Streptomyces flavochromogenes</name>
    <dbReference type="NCBI Taxonomy" id="68199"/>
    <lineage>
        <taxon>Bacteria</taxon>
        <taxon>Bacillati</taxon>
        <taxon>Actinomycetota</taxon>
        <taxon>Actinomycetes</taxon>
        <taxon>Kitasatosporales</taxon>
        <taxon>Streptomycetaceae</taxon>
        <taxon>Streptomyces</taxon>
    </lineage>
</organism>
<keyword evidence="5" id="KW-1185">Reference proteome</keyword>
<dbReference type="InterPro" id="IPR010994">
    <property type="entry name" value="RuvA_2-like"/>
</dbReference>
<evidence type="ECO:0000256" key="1">
    <source>
        <dbReference type="SAM" id="MobiDB-lite"/>
    </source>
</evidence>
<dbReference type="SUPFAM" id="SSF47781">
    <property type="entry name" value="RuvA domain 2-like"/>
    <property type="match status" value="1"/>
</dbReference>
<reference evidence="4 5" key="1">
    <citation type="submission" date="2024-10" db="EMBL/GenBank/DDBJ databases">
        <title>The Natural Products Discovery Center: Release of the First 8490 Sequenced Strains for Exploring Actinobacteria Biosynthetic Diversity.</title>
        <authorList>
            <person name="Kalkreuter E."/>
            <person name="Kautsar S.A."/>
            <person name="Yang D."/>
            <person name="Bader C.D."/>
            <person name="Teijaro C.N."/>
            <person name="Fluegel L."/>
            <person name="Davis C.M."/>
            <person name="Simpson J.R."/>
            <person name="Lauterbach L."/>
            <person name="Steele A.D."/>
            <person name="Gui C."/>
            <person name="Meng S."/>
            <person name="Li G."/>
            <person name="Viehrig K."/>
            <person name="Ye F."/>
            <person name="Su P."/>
            <person name="Kiefer A.F."/>
            <person name="Nichols A."/>
            <person name="Cepeda A.J."/>
            <person name="Yan W."/>
            <person name="Fan B."/>
            <person name="Jiang Y."/>
            <person name="Adhikari A."/>
            <person name="Zheng C.-J."/>
            <person name="Schuster L."/>
            <person name="Cowan T.M."/>
            <person name="Smanski M.J."/>
            <person name="Chevrette M.G."/>
            <person name="De Carvalho L.P.S."/>
            <person name="Shen B."/>
        </authorList>
    </citation>
    <scope>NUCLEOTIDE SEQUENCE [LARGE SCALE GENOMIC DNA]</scope>
    <source>
        <strain evidence="4 5">NPDC012605</strain>
    </source>
</reference>